<dbReference type="Proteomes" id="UP000281553">
    <property type="component" value="Unassembled WGS sequence"/>
</dbReference>
<protein>
    <recommendedName>
        <fullName evidence="1">Prenylcysteine lyase domain-containing protein</fullName>
    </recommendedName>
</protein>
<evidence type="ECO:0000313" key="3">
    <source>
        <dbReference type="Proteomes" id="UP000281553"/>
    </source>
</evidence>
<dbReference type="OrthoDB" id="437369at2759"/>
<sequence length="50" mass="5092">MGTFIPVPGLIYASALELAASCMEIAVVSGRNAALLISTQSAKKKPSGEV</sequence>
<accession>A0A3P7MJP3</accession>
<dbReference type="GO" id="GO:0030328">
    <property type="term" value="P:prenylcysteine catabolic process"/>
    <property type="evidence" value="ECO:0007669"/>
    <property type="project" value="InterPro"/>
</dbReference>
<feature type="domain" description="Prenylcysteine lyase" evidence="1">
    <location>
        <begin position="8"/>
        <end position="44"/>
    </location>
</feature>
<dbReference type="EMBL" id="UYRU01072801">
    <property type="protein sequence ID" value="VDN22698.1"/>
    <property type="molecule type" value="Genomic_DNA"/>
</dbReference>
<dbReference type="AlphaFoldDB" id="A0A3P7MJP3"/>
<dbReference type="GO" id="GO:0016670">
    <property type="term" value="F:oxidoreductase activity, acting on a sulfur group of donors, oxygen as acceptor"/>
    <property type="evidence" value="ECO:0007669"/>
    <property type="project" value="InterPro"/>
</dbReference>
<evidence type="ECO:0000259" key="1">
    <source>
        <dbReference type="Pfam" id="PF07156"/>
    </source>
</evidence>
<evidence type="ECO:0000313" key="2">
    <source>
        <dbReference type="EMBL" id="VDN22698.1"/>
    </source>
</evidence>
<dbReference type="Pfam" id="PF07156">
    <property type="entry name" value="Prenylcys_lyase"/>
    <property type="match status" value="1"/>
</dbReference>
<reference evidence="2 3" key="1">
    <citation type="submission" date="2018-11" db="EMBL/GenBank/DDBJ databases">
        <authorList>
            <consortium name="Pathogen Informatics"/>
        </authorList>
    </citation>
    <scope>NUCLEOTIDE SEQUENCE [LARGE SCALE GENOMIC DNA]</scope>
</reference>
<dbReference type="InterPro" id="IPR010795">
    <property type="entry name" value="Prenylcys_lyase"/>
</dbReference>
<organism evidence="2 3">
    <name type="scientific">Dibothriocephalus latus</name>
    <name type="common">Fish tapeworm</name>
    <name type="synonym">Diphyllobothrium latum</name>
    <dbReference type="NCBI Taxonomy" id="60516"/>
    <lineage>
        <taxon>Eukaryota</taxon>
        <taxon>Metazoa</taxon>
        <taxon>Spiralia</taxon>
        <taxon>Lophotrochozoa</taxon>
        <taxon>Platyhelminthes</taxon>
        <taxon>Cestoda</taxon>
        <taxon>Eucestoda</taxon>
        <taxon>Diphyllobothriidea</taxon>
        <taxon>Diphyllobothriidae</taxon>
        <taxon>Dibothriocephalus</taxon>
    </lineage>
</organism>
<keyword evidence="3" id="KW-1185">Reference proteome</keyword>
<gene>
    <name evidence="2" type="ORF">DILT_LOCUS14114</name>
</gene>
<name>A0A3P7MJP3_DIBLA</name>
<proteinExistence type="predicted"/>